<dbReference type="Gene3D" id="1.20.1280.50">
    <property type="match status" value="1"/>
</dbReference>
<name>A0A067TQ52_GALM3</name>
<sequence length="505" mass="56032">MPDLNSFAVSTNTHTDDYSHAILNLDNDVLWYIFSINADMEHGTEGRIPALFTLRYTSQVCSRWRELTIGSPSLWARILNVNLLSQTGTDWKDEVIRRTGTALLHVKALSQLYQPRWSLRRDSLKGLLKVHWSRIRRLDLEFYSRPFLVGEEPWQRLFERQAPSLEILKMMFSLPSPNIPTPTFTLSSDITPVLRTLSVGYTGLDFSTLRTPSLRNLVIGSPVSALDLLSALGHMPLLEVLQASRLERGLLTVGMNAPNPLPTATLHHLTTVKFHNIDGCVGSSLCILAHITPAKGCALHFFGAYSDETPDYEQALSVLSTYLQNYTACSAATTVEIRLVPSQIIFKLDNSSFGRFSFGLDSNSTDKDIAVNLLALSSVGLGGVKILTLSLSQSDAQRPDVIKFILSLVSIEVLKADLRTLDYFLDTLLSPGIIALPALKTIYLECQWQLDRLEIVTNFINTRIELGFPPNELTLKFGDSAEADNAREALKVFSASGVTVTCTIT</sequence>
<evidence type="ECO:0000313" key="2">
    <source>
        <dbReference type="Proteomes" id="UP000027222"/>
    </source>
</evidence>
<dbReference type="HOGENOM" id="CLU_030662_0_0_1"/>
<dbReference type="Proteomes" id="UP000027222">
    <property type="component" value="Unassembled WGS sequence"/>
</dbReference>
<gene>
    <name evidence="1" type="ORF">GALMADRAFT_136161</name>
</gene>
<evidence type="ECO:0008006" key="3">
    <source>
        <dbReference type="Google" id="ProtNLM"/>
    </source>
</evidence>
<evidence type="ECO:0000313" key="1">
    <source>
        <dbReference type="EMBL" id="KDR81108.1"/>
    </source>
</evidence>
<keyword evidence="2" id="KW-1185">Reference proteome</keyword>
<dbReference type="EMBL" id="KL142371">
    <property type="protein sequence ID" value="KDR81108.1"/>
    <property type="molecule type" value="Genomic_DNA"/>
</dbReference>
<reference evidence="2" key="1">
    <citation type="journal article" date="2014" name="Proc. Natl. Acad. Sci. U.S.A.">
        <title>Extensive sampling of basidiomycete genomes demonstrates inadequacy of the white-rot/brown-rot paradigm for wood decay fungi.</title>
        <authorList>
            <person name="Riley R."/>
            <person name="Salamov A.A."/>
            <person name="Brown D.W."/>
            <person name="Nagy L.G."/>
            <person name="Floudas D."/>
            <person name="Held B.W."/>
            <person name="Levasseur A."/>
            <person name="Lombard V."/>
            <person name="Morin E."/>
            <person name="Otillar R."/>
            <person name="Lindquist E.A."/>
            <person name="Sun H."/>
            <person name="LaButti K.M."/>
            <person name="Schmutz J."/>
            <person name="Jabbour D."/>
            <person name="Luo H."/>
            <person name="Baker S.E."/>
            <person name="Pisabarro A.G."/>
            <person name="Walton J.D."/>
            <person name="Blanchette R.A."/>
            <person name="Henrissat B."/>
            <person name="Martin F."/>
            <person name="Cullen D."/>
            <person name="Hibbett D.S."/>
            <person name="Grigoriev I.V."/>
        </authorList>
    </citation>
    <scope>NUCLEOTIDE SEQUENCE [LARGE SCALE GENOMIC DNA]</scope>
    <source>
        <strain evidence="2">CBS 339.88</strain>
    </source>
</reference>
<proteinExistence type="predicted"/>
<dbReference type="OrthoDB" id="3226575at2759"/>
<organism evidence="1 2">
    <name type="scientific">Galerina marginata (strain CBS 339.88)</name>
    <dbReference type="NCBI Taxonomy" id="685588"/>
    <lineage>
        <taxon>Eukaryota</taxon>
        <taxon>Fungi</taxon>
        <taxon>Dikarya</taxon>
        <taxon>Basidiomycota</taxon>
        <taxon>Agaricomycotina</taxon>
        <taxon>Agaricomycetes</taxon>
        <taxon>Agaricomycetidae</taxon>
        <taxon>Agaricales</taxon>
        <taxon>Agaricineae</taxon>
        <taxon>Strophariaceae</taxon>
        <taxon>Galerina</taxon>
    </lineage>
</organism>
<dbReference type="AlphaFoldDB" id="A0A067TQ52"/>
<protein>
    <recommendedName>
        <fullName evidence="3">F-box domain-containing protein</fullName>
    </recommendedName>
</protein>
<accession>A0A067TQ52</accession>